<dbReference type="PANTHER" id="PTHR22749">
    <property type="entry name" value="RIBOFLAVIN KINASE/FMN ADENYLYLTRANSFERASE"/>
    <property type="match status" value="1"/>
</dbReference>
<evidence type="ECO:0000256" key="7">
    <source>
        <dbReference type="ARBA" id="ARBA00022741"/>
    </source>
</evidence>
<evidence type="ECO:0000256" key="3">
    <source>
        <dbReference type="ARBA" id="ARBA00022630"/>
    </source>
</evidence>
<evidence type="ECO:0000256" key="13">
    <source>
        <dbReference type="ARBA" id="ARBA00049494"/>
    </source>
</evidence>
<gene>
    <name evidence="16" type="ORF">NF557_10905</name>
</gene>
<dbReference type="PIRSF" id="PIRSF004491">
    <property type="entry name" value="FAD_Synth"/>
    <property type="match status" value="1"/>
</dbReference>
<comment type="catalytic activity">
    <reaction evidence="12 14">
        <text>riboflavin + ATP = FMN + ADP + H(+)</text>
        <dbReference type="Rhea" id="RHEA:14357"/>
        <dbReference type="ChEBI" id="CHEBI:15378"/>
        <dbReference type="ChEBI" id="CHEBI:30616"/>
        <dbReference type="ChEBI" id="CHEBI:57986"/>
        <dbReference type="ChEBI" id="CHEBI:58210"/>
        <dbReference type="ChEBI" id="CHEBI:456216"/>
        <dbReference type="EC" id="2.7.1.26"/>
    </reaction>
</comment>
<dbReference type="GO" id="GO:0003919">
    <property type="term" value="F:FMN adenylyltransferase activity"/>
    <property type="evidence" value="ECO:0007669"/>
    <property type="project" value="UniProtKB-EC"/>
</dbReference>
<evidence type="ECO:0000256" key="2">
    <source>
        <dbReference type="ARBA" id="ARBA00005201"/>
    </source>
</evidence>
<keyword evidence="11" id="KW-0511">Multifunctional enzyme</keyword>
<keyword evidence="3 14" id="KW-0285">Flavoprotein</keyword>
<accession>A0ABY4YEH3</accession>
<dbReference type="InterPro" id="IPR014729">
    <property type="entry name" value="Rossmann-like_a/b/a_fold"/>
</dbReference>
<dbReference type="InterPro" id="IPR015865">
    <property type="entry name" value="Riboflavin_kinase_bac/euk"/>
</dbReference>
<dbReference type="EC" id="2.7.1.26" evidence="14"/>
<comment type="pathway">
    <text evidence="1 14">Cofactor biosynthesis; FAD biosynthesis; FAD from FMN: step 1/1.</text>
</comment>
<feature type="domain" description="Riboflavin kinase" evidence="15">
    <location>
        <begin position="186"/>
        <end position="319"/>
    </location>
</feature>
<evidence type="ECO:0000313" key="16">
    <source>
        <dbReference type="EMBL" id="USQ75143.1"/>
    </source>
</evidence>
<dbReference type="SUPFAM" id="SSF82114">
    <property type="entry name" value="Riboflavin kinase-like"/>
    <property type="match status" value="1"/>
</dbReference>
<name>A0ABY4YEH3_9MICO</name>
<dbReference type="EC" id="2.7.7.2" evidence="14"/>
<dbReference type="PANTHER" id="PTHR22749:SF6">
    <property type="entry name" value="RIBOFLAVIN KINASE"/>
    <property type="match status" value="1"/>
</dbReference>
<keyword evidence="9 14" id="KW-0274">FAD</keyword>
<dbReference type="NCBIfam" id="NF004160">
    <property type="entry name" value="PRK05627.1-3"/>
    <property type="match status" value="1"/>
</dbReference>
<dbReference type="Proteomes" id="UP001056535">
    <property type="component" value="Chromosome"/>
</dbReference>
<comment type="pathway">
    <text evidence="2 14">Cofactor biosynthesis; FMN biosynthesis; FMN from riboflavin (ATP route): step 1/1.</text>
</comment>
<dbReference type="EMBL" id="CP099490">
    <property type="protein sequence ID" value="USQ75143.1"/>
    <property type="molecule type" value="Genomic_DNA"/>
</dbReference>
<comment type="similarity">
    <text evidence="14">Belongs to the ribF family.</text>
</comment>
<dbReference type="InterPro" id="IPR023468">
    <property type="entry name" value="Riboflavin_kinase"/>
</dbReference>
<keyword evidence="8 14" id="KW-0418">Kinase</keyword>
<evidence type="ECO:0000256" key="5">
    <source>
        <dbReference type="ARBA" id="ARBA00022679"/>
    </source>
</evidence>
<dbReference type="GO" id="GO:0008531">
    <property type="term" value="F:riboflavin kinase activity"/>
    <property type="evidence" value="ECO:0007669"/>
    <property type="project" value="UniProtKB-EC"/>
</dbReference>
<evidence type="ECO:0000256" key="11">
    <source>
        <dbReference type="ARBA" id="ARBA00023268"/>
    </source>
</evidence>
<keyword evidence="10 14" id="KW-0067">ATP-binding</keyword>
<evidence type="ECO:0000256" key="12">
    <source>
        <dbReference type="ARBA" id="ARBA00047880"/>
    </source>
</evidence>
<keyword evidence="7 14" id="KW-0547">Nucleotide-binding</keyword>
<comment type="catalytic activity">
    <reaction evidence="13 14">
        <text>FMN + ATP + H(+) = FAD + diphosphate</text>
        <dbReference type="Rhea" id="RHEA:17237"/>
        <dbReference type="ChEBI" id="CHEBI:15378"/>
        <dbReference type="ChEBI" id="CHEBI:30616"/>
        <dbReference type="ChEBI" id="CHEBI:33019"/>
        <dbReference type="ChEBI" id="CHEBI:57692"/>
        <dbReference type="ChEBI" id="CHEBI:58210"/>
        <dbReference type="EC" id="2.7.7.2"/>
    </reaction>
</comment>
<dbReference type="NCBIfam" id="TIGR00083">
    <property type="entry name" value="ribF"/>
    <property type="match status" value="1"/>
</dbReference>
<dbReference type="InterPro" id="IPR002606">
    <property type="entry name" value="Riboflavin_kinase_bac"/>
</dbReference>
<dbReference type="InterPro" id="IPR015864">
    <property type="entry name" value="FAD_synthase"/>
</dbReference>
<reference evidence="16" key="1">
    <citation type="submission" date="2022-06" db="EMBL/GenBank/DDBJ databases">
        <title>Ornithinimicrobium JY.X270.</title>
        <authorList>
            <person name="Huang Y."/>
        </authorList>
    </citation>
    <scope>NUCLEOTIDE SEQUENCE</scope>
    <source>
        <strain evidence="16">JY.X270</strain>
    </source>
</reference>
<evidence type="ECO:0000256" key="1">
    <source>
        <dbReference type="ARBA" id="ARBA00004726"/>
    </source>
</evidence>
<evidence type="ECO:0000256" key="4">
    <source>
        <dbReference type="ARBA" id="ARBA00022643"/>
    </source>
</evidence>
<evidence type="ECO:0000256" key="6">
    <source>
        <dbReference type="ARBA" id="ARBA00022695"/>
    </source>
</evidence>
<keyword evidence="4 14" id="KW-0288">FMN</keyword>
<keyword evidence="6 14" id="KW-0548">Nucleotidyltransferase</keyword>
<evidence type="ECO:0000256" key="9">
    <source>
        <dbReference type="ARBA" id="ARBA00022827"/>
    </source>
</evidence>
<evidence type="ECO:0000256" key="8">
    <source>
        <dbReference type="ARBA" id="ARBA00022777"/>
    </source>
</evidence>
<evidence type="ECO:0000259" key="15">
    <source>
        <dbReference type="SMART" id="SM00904"/>
    </source>
</evidence>
<dbReference type="Pfam" id="PF06574">
    <property type="entry name" value="FAD_syn"/>
    <property type="match status" value="1"/>
</dbReference>
<keyword evidence="17" id="KW-1185">Reference proteome</keyword>
<protein>
    <recommendedName>
        <fullName evidence="14">Riboflavin biosynthesis protein</fullName>
    </recommendedName>
    <domain>
        <recommendedName>
            <fullName evidence="14">Riboflavin kinase</fullName>
            <ecNumber evidence="14">2.7.1.26</ecNumber>
        </recommendedName>
        <alternativeName>
            <fullName evidence="14">Flavokinase</fullName>
        </alternativeName>
    </domain>
    <domain>
        <recommendedName>
            <fullName evidence="14">FMN adenylyltransferase</fullName>
            <ecNumber evidence="14">2.7.7.2</ecNumber>
        </recommendedName>
        <alternativeName>
            <fullName evidence="14">FAD pyrophosphorylase</fullName>
        </alternativeName>
        <alternativeName>
            <fullName evidence="14">FAD synthase</fullName>
        </alternativeName>
    </domain>
</protein>
<evidence type="ECO:0000313" key="17">
    <source>
        <dbReference type="Proteomes" id="UP001056535"/>
    </source>
</evidence>
<sequence>MPRWTDLQEIPSGFGPSVVTLGNFDGVHRGHRALLGTVVREARARDARAVAVTFDPPPLAVLHPERAPVQIAGVEHRLDLMAGTGLDAILVLAFTHELAAMTPHEFVREVFVDALGATAVVLGTDSRFGVHNSGNIDTMREIGASDDFEVVELAAVGETTEGARNWSSTHVRALLGEGQVDLAADILGRPHRVTGEVVHGKRRGREMGFPTANLGGTVEGLIPTDGVYAGWLERFDLPVGDPERRLPAAISVGTNPTFDDVPVRVVEAHVLDRLDLDLYHEQVGVDFVERLRGNVRFESVDELLTQIGRDVDASRSILFG</sequence>
<dbReference type="Gene3D" id="3.40.50.620">
    <property type="entry name" value="HUPs"/>
    <property type="match status" value="1"/>
</dbReference>
<proteinExistence type="inferred from homology"/>
<dbReference type="Pfam" id="PF01687">
    <property type="entry name" value="Flavokinase"/>
    <property type="match status" value="1"/>
</dbReference>
<dbReference type="RefSeq" id="WP_252619314.1">
    <property type="nucleotide sequence ID" value="NZ_CP099490.1"/>
</dbReference>
<evidence type="ECO:0000256" key="10">
    <source>
        <dbReference type="ARBA" id="ARBA00022840"/>
    </source>
</evidence>
<dbReference type="Gene3D" id="2.40.30.30">
    <property type="entry name" value="Riboflavin kinase-like"/>
    <property type="match status" value="1"/>
</dbReference>
<evidence type="ECO:0000256" key="14">
    <source>
        <dbReference type="PIRNR" id="PIRNR004491"/>
    </source>
</evidence>
<dbReference type="SMART" id="SM00904">
    <property type="entry name" value="Flavokinase"/>
    <property type="match status" value="1"/>
</dbReference>
<dbReference type="SUPFAM" id="SSF52374">
    <property type="entry name" value="Nucleotidylyl transferase"/>
    <property type="match status" value="1"/>
</dbReference>
<organism evidence="16 17">
    <name type="scientific">Ornithinimicrobium cryptoxanthini</name>
    <dbReference type="NCBI Taxonomy" id="2934161"/>
    <lineage>
        <taxon>Bacteria</taxon>
        <taxon>Bacillati</taxon>
        <taxon>Actinomycetota</taxon>
        <taxon>Actinomycetes</taxon>
        <taxon>Micrococcales</taxon>
        <taxon>Ornithinimicrobiaceae</taxon>
        <taxon>Ornithinimicrobium</taxon>
    </lineage>
</organism>
<dbReference type="CDD" id="cd02064">
    <property type="entry name" value="FAD_synthetase_N"/>
    <property type="match status" value="1"/>
</dbReference>
<keyword evidence="5 14" id="KW-0808">Transferase</keyword>
<dbReference type="InterPro" id="IPR023465">
    <property type="entry name" value="Riboflavin_kinase_dom_sf"/>
</dbReference>